<evidence type="ECO:0000256" key="4">
    <source>
        <dbReference type="ARBA" id="ARBA00023136"/>
    </source>
</evidence>
<keyword evidence="9" id="KW-1185">Reference proteome</keyword>
<keyword evidence="2 5" id="KW-0812">Transmembrane</keyword>
<evidence type="ECO:0000256" key="1">
    <source>
        <dbReference type="ARBA" id="ARBA00004141"/>
    </source>
</evidence>
<evidence type="ECO:0000313" key="8">
    <source>
        <dbReference type="EMBL" id="MBM6737355.1"/>
    </source>
</evidence>
<dbReference type="InterPro" id="IPR006976">
    <property type="entry name" value="VanZ-like"/>
</dbReference>
<keyword evidence="4 5" id="KW-0472">Membrane</keyword>
<evidence type="ECO:0000256" key="5">
    <source>
        <dbReference type="SAM" id="Phobius"/>
    </source>
</evidence>
<proteinExistence type="predicted"/>
<dbReference type="InterPro" id="IPR010432">
    <property type="entry name" value="RDD"/>
</dbReference>
<protein>
    <submittedName>
        <fullName evidence="8">VanZ family protein</fullName>
    </submittedName>
</protein>
<feature type="transmembrane region" description="Helical" evidence="5">
    <location>
        <begin position="174"/>
        <end position="196"/>
    </location>
</feature>
<feature type="transmembrane region" description="Helical" evidence="5">
    <location>
        <begin position="217"/>
        <end position="239"/>
    </location>
</feature>
<dbReference type="PIRSF" id="PIRSF031578">
    <property type="entry name" value="Uncharacterised_Vanz_RDD-cont"/>
    <property type="match status" value="1"/>
</dbReference>
<name>A0ABS2E6W2_9FIRM</name>
<evidence type="ECO:0000256" key="2">
    <source>
        <dbReference type="ARBA" id="ARBA00022692"/>
    </source>
</evidence>
<evidence type="ECO:0000313" key="9">
    <source>
        <dbReference type="Proteomes" id="UP000716906"/>
    </source>
</evidence>
<evidence type="ECO:0000259" key="6">
    <source>
        <dbReference type="Pfam" id="PF04892"/>
    </source>
</evidence>
<dbReference type="RefSeq" id="WP_033125926.1">
    <property type="nucleotide sequence ID" value="NZ_JACLYY010000003.1"/>
</dbReference>
<dbReference type="InterPro" id="IPR021192">
    <property type="entry name" value="UCP031578_Vanz/RDD"/>
</dbReference>
<dbReference type="EMBL" id="JACLYY010000003">
    <property type="protein sequence ID" value="MBM6737355.1"/>
    <property type="molecule type" value="Genomic_DNA"/>
</dbReference>
<dbReference type="Pfam" id="PF04892">
    <property type="entry name" value="VanZ"/>
    <property type="match status" value="1"/>
</dbReference>
<dbReference type="PANTHER" id="PTHR36834">
    <property type="entry name" value="MEMBRANE PROTEIN-RELATED"/>
    <property type="match status" value="1"/>
</dbReference>
<dbReference type="PANTHER" id="PTHR36834:SF1">
    <property type="entry name" value="INTEGRAL MEMBRANE PROTEIN"/>
    <property type="match status" value="1"/>
</dbReference>
<feature type="transmembrane region" description="Helical" evidence="5">
    <location>
        <begin position="251"/>
        <end position="271"/>
    </location>
</feature>
<reference evidence="8 9" key="1">
    <citation type="journal article" date="2021" name="Sci. Rep.">
        <title>The distribution of antibiotic resistance genes in chicken gut microbiota commensals.</title>
        <authorList>
            <person name="Juricova H."/>
            <person name="Matiasovicova J."/>
            <person name="Kubasova T."/>
            <person name="Cejkova D."/>
            <person name="Rychlik I."/>
        </authorList>
    </citation>
    <scope>NUCLEOTIDE SEQUENCE [LARGE SCALE GENOMIC DNA]</scope>
    <source>
        <strain evidence="8 9">An773</strain>
    </source>
</reference>
<gene>
    <name evidence="8" type="ORF">H7U36_04425</name>
</gene>
<feature type="transmembrane region" description="Helical" evidence="5">
    <location>
        <begin position="109"/>
        <end position="128"/>
    </location>
</feature>
<dbReference type="Proteomes" id="UP000716906">
    <property type="component" value="Unassembled WGS sequence"/>
</dbReference>
<evidence type="ECO:0000259" key="7">
    <source>
        <dbReference type="Pfam" id="PF06271"/>
    </source>
</evidence>
<keyword evidence="3 5" id="KW-1133">Transmembrane helix</keyword>
<feature type="domain" description="RDD" evidence="7">
    <location>
        <begin position="213"/>
        <end position="328"/>
    </location>
</feature>
<evidence type="ECO:0000256" key="3">
    <source>
        <dbReference type="ARBA" id="ARBA00022989"/>
    </source>
</evidence>
<accession>A0ABS2E6W2</accession>
<feature type="transmembrane region" description="Helical" evidence="5">
    <location>
        <begin position="140"/>
        <end position="162"/>
    </location>
</feature>
<feature type="transmembrane region" description="Helical" evidence="5">
    <location>
        <begin position="6"/>
        <end position="28"/>
    </location>
</feature>
<dbReference type="InterPro" id="IPR053150">
    <property type="entry name" value="Teicoplanin_resist-assoc"/>
</dbReference>
<sequence length="354" mass="41157">MGSYVHIILTAVIAFPFIAFLFTFPYIIYNYRKYGSVLSFRILVVYSFILYLLCVYFLVILPLPSIHEVAQMTGPRVQPVPFMFIRDIFKESSFRLGDPSTWLSLVKNAAFFQVFYNFLMVMPFGIYLRYYFRCSFKRTLLFSFLLSLFFELTQLSGLYFIYPRGYRLFDVDDLMSNTLGGAAGYLCAPALMRLLPSRENMDKASLRRGQEISLTRRLLALCFDLFLIFIVNSVLLALIQEEWAKDSRLSLLLAFLYYTLVPTLTGGRTLGKLILRMRIAGTDGARPKWYQYALRCGSLLAYLFALPPLLSLPTFLVWFFYLLWTAILAVRHRELFYERLSRTKNVSTVPCEDP</sequence>
<comment type="subcellular location">
    <subcellularLocation>
        <location evidence="1">Membrane</location>
        <topology evidence="1">Multi-pass membrane protein</topology>
    </subcellularLocation>
</comment>
<dbReference type="Pfam" id="PF06271">
    <property type="entry name" value="RDD"/>
    <property type="match status" value="1"/>
</dbReference>
<organism evidence="8 9">
    <name type="scientific">Faecalicatena fissicatena</name>
    <dbReference type="NCBI Taxonomy" id="290055"/>
    <lineage>
        <taxon>Bacteria</taxon>
        <taxon>Bacillati</taxon>
        <taxon>Bacillota</taxon>
        <taxon>Clostridia</taxon>
        <taxon>Lachnospirales</taxon>
        <taxon>Lachnospiraceae</taxon>
        <taxon>Faecalicatena</taxon>
    </lineage>
</organism>
<feature type="transmembrane region" description="Helical" evidence="5">
    <location>
        <begin position="40"/>
        <end position="63"/>
    </location>
</feature>
<feature type="domain" description="VanZ-like" evidence="6">
    <location>
        <begin position="48"/>
        <end position="189"/>
    </location>
</feature>
<comment type="caution">
    <text evidence="8">The sequence shown here is derived from an EMBL/GenBank/DDBJ whole genome shotgun (WGS) entry which is preliminary data.</text>
</comment>